<dbReference type="InterPro" id="IPR036329">
    <property type="entry name" value="Aro-AA_hydroxylase_C_sf"/>
</dbReference>
<gene>
    <name evidence="2" type="ORF">BIW11_04456</name>
</gene>
<proteinExistence type="predicted"/>
<evidence type="ECO:0000313" key="3">
    <source>
        <dbReference type="Proteomes" id="UP000192247"/>
    </source>
</evidence>
<dbReference type="GO" id="GO:0005506">
    <property type="term" value="F:iron ion binding"/>
    <property type="evidence" value="ECO:0007669"/>
    <property type="project" value="InterPro"/>
</dbReference>
<organism evidence="2 3">
    <name type="scientific">Tropilaelaps mercedesae</name>
    <dbReference type="NCBI Taxonomy" id="418985"/>
    <lineage>
        <taxon>Eukaryota</taxon>
        <taxon>Metazoa</taxon>
        <taxon>Ecdysozoa</taxon>
        <taxon>Arthropoda</taxon>
        <taxon>Chelicerata</taxon>
        <taxon>Arachnida</taxon>
        <taxon>Acari</taxon>
        <taxon>Parasitiformes</taxon>
        <taxon>Mesostigmata</taxon>
        <taxon>Gamasina</taxon>
        <taxon>Dermanyssoidea</taxon>
        <taxon>Laelapidae</taxon>
        <taxon>Tropilaelaps</taxon>
    </lineage>
</organism>
<dbReference type="PROSITE" id="PS51410">
    <property type="entry name" value="BH4_AAA_HYDROXYL_2"/>
    <property type="match status" value="1"/>
</dbReference>
<evidence type="ECO:0000313" key="2">
    <source>
        <dbReference type="EMBL" id="OQR69029.1"/>
    </source>
</evidence>
<dbReference type="Proteomes" id="UP000192247">
    <property type="component" value="Unassembled WGS sequence"/>
</dbReference>
<dbReference type="GO" id="GO:0016714">
    <property type="term" value="F:oxidoreductase activity, acting on paired donors, with incorporation or reduction of molecular oxygen, reduced pteridine as one donor, and incorporation of one atom of oxygen"/>
    <property type="evidence" value="ECO:0007669"/>
    <property type="project" value="InterPro"/>
</dbReference>
<dbReference type="STRING" id="418985.A0A1V9X605"/>
<keyword evidence="3" id="KW-1185">Reference proteome</keyword>
<dbReference type="Pfam" id="PF00351">
    <property type="entry name" value="Biopterin_H"/>
    <property type="match status" value="1"/>
</dbReference>
<dbReference type="AlphaFoldDB" id="A0A1V9X605"/>
<dbReference type="GO" id="GO:0009072">
    <property type="term" value="P:aromatic amino acid metabolic process"/>
    <property type="evidence" value="ECO:0007669"/>
    <property type="project" value="InterPro"/>
</dbReference>
<reference evidence="2 3" key="1">
    <citation type="journal article" date="2017" name="Gigascience">
        <title>Draft genome of the honey bee ectoparasitic mite, Tropilaelaps mercedesae, is shaped by the parasitic life history.</title>
        <authorList>
            <person name="Dong X."/>
            <person name="Armstrong S.D."/>
            <person name="Xia D."/>
            <person name="Makepeace B.L."/>
            <person name="Darby A.C."/>
            <person name="Kadowaki T."/>
        </authorList>
    </citation>
    <scope>NUCLEOTIDE SEQUENCE [LARGE SCALE GENOMIC DNA]</scope>
    <source>
        <strain evidence="2">Wuxi-XJTLU</strain>
    </source>
</reference>
<sequence>MYGRELDADHPGFKDQVYRKRRMYYCDLAMSYRRRTSCGCIHCSLRLY</sequence>
<dbReference type="Gene3D" id="1.10.800.10">
    <property type="entry name" value="Aromatic amino acid hydroxylase"/>
    <property type="match status" value="1"/>
</dbReference>
<name>A0A1V9X605_9ACAR</name>
<dbReference type="InterPro" id="IPR019774">
    <property type="entry name" value="Aromatic-AA_hydroxylase_C"/>
</dbReference>
<feature type="domain" description="Biopterin-dependent aromatic amino acid hydroxylase family profile" evidence="1">
    <location>
        <begin position="1"/>
        <end position="48"/>
    </location>
</feature>
<dbReference type="InParanoid" id="A0A1V9X605"/>
<dbReference type="InterPro" id="IPR036951">
    <property type="entry name" value="ArAA_hydroxylase_sf"/>
</dbReference>
<dbReference type="OrthoDB" id="983542at2759"/>
<accession>A0A1V9X605</accession>
<comment type="caution">
    <text evidence="2">The sequence shown here is derived from an EMBL/GenBank/DDBJ whole genome shotgun (WGS) entry which is preliminary data.</text>
</comment>
<dbReference type="EMBL" id="MNPL01022462">
    <property type="protein sequence ID" value="OQR69029.1"/>
    <property type="molecule type" value="Genomic_DNA"/>
</dbReference>
<dbReference type="SUPFAM" id="SSF56534">
    <property type="entry name" value="Aromatic aminoacid monoxygenases, catalytic and oligomerization domains"/>
    <property type="match status" value="1"/>
</dbReference>
<evidence type="ECO:0000259" key="1">
    <source>
        <dbReference type="PROSITE" id="PS51410"/>
    </source>
</evidence>
<protein>
    <submittedName>
        <fullName evidence="2">Tryptophan 5-hydroxylase 1-like</fullName>
    </submittedName>
</protein>